<evidence type="ECO:0000259" key="4">
    <source>
        <dbReference type="PROSITE" id="PS50075"/>
    </source>
</evidence>
<keyword evidence="6" id="KW-1185">Reference proteome</keyword>
<dbReference type="Gene3D" id="3.40.50.12780">
    <property type="entry name" value="N-terminal domain of ligase-like"/>
    <property type="match status" value="2"/>
</dbReference>
<dbReference type="UniPathway" id="UPA00011"/>
<dbReference type="GO" id="GO:0003824">
    <property type="term" value="F:catalytic activity"/>
    <property type="evidence" value="ECO:0007669"/>
    <property type="project" value="InterPro"/>
</dbReference>
<dbReference type="PANTHER" id="PTHR45527:SF1">
    <property type="entry name" value="FATTY ACID SYNTHASE"/>
    <property type="match status" value="1"/>
</dbReference>
<dbReference type="SUPFAM" id="SSF52777">
    <property type="entry name" value="CoA-dependent acyltransferases"/>
    <property type="match status" value="6"/>
</dbReference>
<organism evidence="5 6">
    <name type="scientific">Gordonia malaquae NBRC 108250</name>
    <dbReference type="NCBI Taxonomy" id="1223542"/>
    <lineage>
        <taxon>Bacteria</taxon>
        <taxon>Bacillati</taxon>
        <taxon>Actinomycetota</taxon>
        <taxon>Actinomycetes</taxon>
        <taxon>Mycobacteriales</taxon>
        <taxon>Gordoniaceae</taxon>
        <taxon>Gordonia</taxon>
    </lineage>
</organism>
<dbReference type="Gene3D" id="3.30.559.30">
    <property type="entry name" value="Nonribosomal peptide synthetase, condensation domain"/>
    <property type="match status" value="3"/>
</dbReference>
<dbReference type="SUPFAM" id="SSF47336">
    <property type="entry name" value="ACP-like"/>
    <property type="match status" value="3"/>
</dbReference>
<evidence type="ECO:0000256" key="3">
    <source>
        <dbReference type="ARBA" id="ARBA00022553"/>
    </source>
</evidence>
<dbReference type="InterPro" id="IPR045851">
    <property type="entry name" value="AMP-bd_C_sf"/>
</dbReference>
<dbReference type="Gene3D" id="1.10.1200.10">
    <property type="entry name" value="ACP-like"/>
    <property type="match status" value="2"/>
</dbReference>
<dbReference type="OrthoDB" id="4501954at2"/>
<dbReference type="PROSITE" id="PS50075">
    <property type="entry name" value="CARRIER"/>
    <property type="match status" value="3"/>
</dbReference>
<dbReference type="eggNOG" id="COG1020">
    <property type="taxonomic scope" value="Bacteria"/>
</dbReference>
<dbReference type="SUPFAM" id="SSF53474">
    <property type="entry name" value="alpha/beta-Hydrolases"/>
    <property type="match status" value="1"/>
</dbReference>
<feature type="domain" description="Carrier" evidence="4">
    <location>
        <begin position="1389"/>
        <end position="1464"/>
    </location>
</feature>
<dbReference type="GO" id="GO:0044550">
    <property type="term" value="P:secondary metabolite biosynthetic process"/>
    <property type="evidence" value="ECO:0007669"/>
    <property type="project" value="UniProtKB-ARBA"/>
</dbReference>
<dbReference type="GO" id="GO:0031177">
    <property type="term" value="F:phosphopantetheine binding"/>
    <property type="evidence" value="ECO:0007669"/>
    <property type="project" value="InterPro"/>
</dbReference>
<dbReference type="STRING" id="410332.SAMN04488550_2867"/>
<dbReference type="InterPro" id="IPR029058">
    <property type="entry name" value="AB_hydrolase_fold"/>
</dbReference>
<dbReference type="InterPro" id="IPR009081">
    <property type="entry name" value="PP-bd_ACP"/>
</dbReference>
<gene>
    <name evidence="5" type="ORF">GM1_004_01860</name>
</gene>
<dbReference type="PROSITE" id="PS00455">
    <property type="entry name" value="AMP_BINDING"/>
    <property type="match status" value="2"/>
</dbReference>
<evidence type="ECO:0000256" key="1">
    <source>
        <dbReference type="ARBA" id="ARBA00001957"/>
    </source>
</evidence>
<dbReference type="NCBIfam" id="TIGR01733">
    <property type="entry name" value="AA-adenyl-dom"/>
    <property type="match status" value="3"/>
</dbReference>
<dbReference type="InterPro" id="IPR036736">
    <property type="entry name" value="ACP-like_sf"/>
</dbReference>
<dbReference type="Pfam" id="PF00550">
    <property type="entry name" value="PP-binding"/>
    <property type="match status" value="3"/>
</dbReference>
<dbReference type="FunFam" id="3.30.300.30:FF:000010">
    <property type="entry name" value="Enterobactin synthetase component F"/>
    <property type="match status" value="1"/>
</dbReference>
<dbReference type="GO" id="GO:0008610">
    <property type="term" value="P:lipid biosynthetic process"/>
    <property type="evidence" value="ECO:0007669"/>
    <property type="project" value="UniProtKB-ARBA"/>
</dbReference>
<dbReference type="Gene3D" id="2.30.38.10">
    <property type="entry name" value="Luciferase, Domain 3"/>
    <property type="match status" value="1"/>
</dbReference>
<dbReference type="InterPro" id="IPR042099">
    <property type="entry name" value="ANL_N_sf"/>
</dbReference>
<evidence type="ECO:0000313" key="6">
    <source>
        <dbReference type="Proteomes" id="UP000035009"/>
    </source>
</evidence>
<dbReference type="InterPro" id="IPR025110">
    <property type="entry name" value="AMP-bd_C"/>
</dbReference>
<dbReference type="InterPro" id="IPR006162">
    <property type="entry name" value="Ppantetheine_attach_site"/>
</dbReference>
<dbReference type="InterPro" id="IPR020845">
    <property type="entry name" value="AMP-binding_CS"/>
</dbReference>
<keyword evidence="2" id="KW-0596">Phosphopantetheine</keyword>
<comment type="caution">
    <text evidence="5">The sequence shown here is derived from an EMBL/GenBank/DDBJ whole genome shotgun (WGS) entry which is preliminary data.</text>
</comment>
<dbReference type="GO" id="GO:0043041">
    <property type="term" value="P:amino acid activation for nonribosomal peptide biosynthetic process"/>
    <property type="evidence" value="ECO:0007669"/>
    <property type="project" value="TreeGrafter"/>
</dbReference>
<dbReference type="InterPro" id="IPR001242">
    <property type="entry name" value="Condensation_dom"/>
</dbReference>
<dbReference type="Gene3D" id="3.40.50.1820">
    <property type="entry name" value="alpha/beta hydrolase"/>
    <property type="match status" value="1"/>
</dbReference>
<dbReference type="InterPro" id="IPR010071">
    <property type="entry name" value="AA_adenyl_dom"/>
</dbReference>
<proteinExistence type="predicted"/>
<dbReference type="EMBL" id="BAOP01000004">
    <property type="protein sequence ID" value="GAC78741.1"/>
    <property type="molecule type" value="Genomic_DNA"/>
</dbReference>
<reference evidence="5 6" key="1">
    <citation type="submission" date="2013-02" db="EMBL/GenBank/DDBJ databases">
        <title>Whole genome shotgun sequence of Gordonia malaquae NBRC 108250.</title>
        <authorList>
            <person name="Yoshida I."/>
            <person name="Hosoyama A."/>
            <person name="Tsuchikane K."/>
            <person name="Ando Y."/>
            <person name="Baba S."/>
            <person name="Ohji S."/>
            <person name="Hamada M."/>
            <person name="Tamura T."/>
            <person name="Yamazoe A."/>
            <person name="Yamazaki S."/>
            <person name="Fujita N."/>
        </authorList>
    </citation>
    <scope>NUCLEOTIDE SEQUENCE [LARGE SCALE GENOMIC DNA]</scope>
    <source>
        <strain evidence="5 6">NBRC 108250</strain>
    </source>
</reference>
<sequence>MTETFSTVTGSDRGETSIDGAAVAVAPYRGATLDLLADADVDAGCGLGPDSLVVEVPGVVGLPADVVLEAYTHWAENASGVRSDAGASISVRRVTDPAGRIAGFSITVTSADVDEVWLDGASDVIADLAHAHYGGRPMESVVGDVDAAAARLSAHNKSSDVFDRDHWHRFAGDLEDLEPAQVARGGGRGAQTAVRSARVARRATGSSHGDVAALVGRSLVVIRGLSGDLGDGLLVDVEEPARTPDLVAVPGRIRRRFPLLLSTEVLESDGVVTDVDAQTAADYGALRFDNPLADGLFDDLAEAEVLVALRSGDALPDPTSSRGEITDFGRYRVLVTVWIPRRDGDVAVDVVVAPDVDVDADRLCAGIVDGLVRSGVRPPADVHRVGVPAPLVEVSAAARAGVEQTFGAVRDILPVSTLQEGLLYHLSSAQSSATTDLYASQFHLRLAGPVDPDRMRDAVASLLRRHPNLAAGFVTFGDRSLSVLPAVVEPDFTVVRSSEWDHRAGLDVLFAAERARPFSAVKPPLIRFLLVEESTTESVLCVTFEHIVADGWSAGLMMDTLLELYSDPTGRDLPAPVPFRDYLEWLSGRDLGLARAVWAREMSGIDQPTLVRPDADASAASTAMARDYHHDLDAELSERVRASAGRAGVTVSTFLQTAWGVVLSRLVGSDDVVFGTTVSGRPPELAGSERIVGLLFNTVPVRVRTNPSQSIGELLSAVNTSTVAVLDHPYVGLGDIHAAAGLRALFDTLFIIQNHPGRDESRTYGPDGRVRVTQADLTDSTHYPISFAVHPGETIHIRCAYRGDLYSAAQIADLTGRLTAVLESMSTDLTAPVGSMSIATAAELAEAAEEWNGGDRAVRDVTVATLFDECVARGGDDVALVAGPRRLSFTALGDEVNRHARMFAQLGAAPEARVLLMLPRDHRMIVAMFATFATGAAYVPVDADYPADRIGYMVDAARPTLIVTVGALRDRPGYRETFAATECPVLDLDADAEQIAALDSGPLTRVELGTHATADNLAYIIFTSGSTGRPKGVAVPYRGLTNMYANHLERIFEHVVGSQGGRRMRIAHTTSFSFDASWEQLFWMLAGHEVHVIDEDLRRDPAALLAYYDSASIDGFDVTPSYATHLVEQGLLDRDRPRGRSVAADAEGVVFVSLGGEAVPDVLWTALRDAPGVEGYNLYGPTEYTINALGADVADSTVSSVGRPIFNTRAHILDSSLHPVLPQVAGELYLAGAGTARGYQDQPGLTADRFVACPWGDGERMYRTGDLARWREDGSIEYLGRADDQVKIRGFRIELGEVANVLLESDLVGQATVVVRDGASGPTLVAYVVASDAADLDVDRLRAHSASRLPDYMVPSAFGQLDEIPLTINGKVDVRALPAVDVHHDEYVAPHDDLEAAVADIVADALGVDRVSVVDDFFAIGGHSLLAMRVVARVNSDLDADLSMREVFDAPTVVGIAAAVRTSAGARAAVVDTVVGPVVPASAGQRSLWLIDQVSGASSMYTIPVVMTASDDFDPTAWSAALRDVVIRQEALRTVLVESDGELVQQLTPVDDVDEVLQVDRVDLGDARPLDVVREWVARPVLAGDFPVRAAVGSGNTGTPVVALAIHHASIDEWSLPVLLRDLGVAYTARAAGNAPDFTPLASSYSQYSVWQHDMLADSAVVLDHWAERLDGAPEVSMIATDRARPAMWDSAGLSVDLAVPADVTTRLRDLCAREDASMYMLMQAAVAVAMHGLGAGDDIVLGSPVGGRGDTALDDLVGYFVNTLPLRHRLDGNPTLREMIARARETVLDGFAHQDVPFDMIVGRSGVSRSSAYNPLFQTLVTYRVDRVIGDDADLLDEAGFGPFPERVEVGTVKADLEIDLAEQAGGLTGVIAYASALFDSGTAERLAQGLVRVLTSFADAPGRRLSEVVVAGDLDAAAITAWSTGGRRVPAAEAPLGDLLVDAFSRHADRVAVVADGESLTFDELNRSASAIARTLRAIGLEPEDRVALLIPRSATMIAGFVAVPLAGGVILPIDTSYPDDRIAAILADACPTVLLTSAGTKSRFAASAGAIGARLVNVDEIDDSATPIDGTSVPARVRVSNAAYTVYTSGSTGRPKGILVDHTAIVNLIRWRQSEFELHPGDGVLQKTSLGFDPAIPEILWPLLYGARVVVAADGGDRDLRYLADLLRSGDVTFAELVPSVAAAMLDDGVTLAGSALKYLSLGGEALSAALLDRIVDRWGLHVWNTYGPAEAAVEVTSFAAGGADVGDRGAVPIGVPVADTVVRVLDDLLRPVAPGVVGDLYIGGRQLARGYLDRVDLTAASFVADPFGTAGDRLYRTGDLVRWNDDGQLVFIGRSDHQVKINGSRVELGDVEAAVSAAPDVGHCAVVVSRSQGAAHLVAYVTPSAHGVPAPDTERLRGDLRRRLPVHMVPSAVIAVDALPLTPNGKLDVSALEALEDSTTPGRAPSGDIETAIADAFADILGLDAVDADADFFRLGGHSLLAMRVVSRLNAGLGTNLSLRDVFDSPTVAALATAVASAATGEGDELHVADVVVGAVVPASFGQQALWLIGQVTGPGSVYTIPVVLTVDAQFDEDAWFAALADVIVHHGVLRTTLIESDDELVQVVVPADEVADHFAPDRFVLDAEDDAHARIEEWVQRPVTSGVDFPVRSAVFRGVDVELSRSGTVVALAIDHVAVDEWSLPPLLRDLGDAYRVRRSGGVPTFDAPTATYAQYSIWQRQMFGNVGDPTPLCRERLDYWRGHVDGAPEVSMVAVDRPRPAVAEYDGFTVDFEVDADVTRALRDLCERTDTTMYMLVQAAVAVMMRGYGAGDDIVLGSPVGGRGDSDLDAVVGYFVNTLPLRHRLDGDPTLADVLVQARETVLDGFANQDVPFERIVGHVGAPRSSAHNPLFQTLVTYRVADVMGSTVDSLADAGLEPVRRRIGIGSVKSDLEIDLGEQLAGGGLAGTVSCASSLFDEATGRRLAAGMRTVLAAFAADADRPLSEVSVIDDVQRACIDAWSAGPREPLDDEASIDELLAEVARSNPDRIAVRAGGEGLDYAEFDASVNRLARALVATGVTPGDRVAVIANRSVGLPSVLAGVLRSGAAFVPIDPSNPADRIDYVLSQSGARIVIVDDSTRDVLSALTTVPTVLDLGDDRVRSTVSRCSPEPVSDAERGGPIRGRDVAYVIYTSGSTGRPKGVVVEHRGFVNFLRWKQETTGIDIDDRILQKTPISFDASLWEFFVPLMVGATVVMAEPGGHRDPDYLTRVIAEERLTTVEFVPSMLDALLEHGLDGVDLSSVRRVFCGGEALSVATAAAALERFGDIVHNLYGPTETTVGIAGKHVTAALLASGAKFGGGLPIGVPAYNSGARVLDAALAPTPIGVVGELYLDGVQLAQGYSGRPDLTAAAFVADPFRAGERMYRTGDLVRWNSGGDLEYLGRADDQIKIRGFRIEIDEIRTVVEQHPAVGSAAVVAKNRRGDGDRVLVAYYTAADDDVDDTVEQSIIAHVAATLPDYMTPSSWMRIGSIPVTSNGKLDTRALPEPVHVSAGGREPTTRTEIDVVAAIRDVLGLDESTRVTVDDDFFRLGGHSLLAARLVGRLGGGLTLKSVFTRPTVGGLASAIDEGRTVDHPILLPLADSGNAGTVFAIHASSGFGTVYSTLRSNLPTGAGLIALQDPAHAGEPRDVDTLDELVDVYADAVLDSGAARPYNLLGWSYGGHLAFGVARRLEEQGIAVETVTILDTPAVTQETVVTWSDAERDDRVRTSFAQFAGLPHAKPPHDRLPERGELAALNSTSDGPLASLSISESMAFMDSFDRCLRLQESTPTHGVLRARGLLVIGSDHEETADDMAAGWSAHFVDEIDVRRVDAGHEDLLTTSGVPAWSPWWANHLHQTPGED</sequence>
<dbReference type="GO" id="GO:0005737">
    <property type="term" value="C:cytoplasm"/>
    <property type="evidence" value="ECO:0007669"/>
    <property type="project" value="TreeGrafter"/>
</dbReference>
<dbReference type="RefSeq" id="WP_008376872.1">
    <property type="nucleotide sequence ID" value="NZ_BAOP01000004.1"/>
</dbReference>
<dbReference type="Pfam" id="PF13193">
    <property type="entry name" value="AMP-binding_C"/>
    <property type="match status" value="3"/>
</dbReference>
<dbReference type="Gene3D" id="3.30.300.30">
    <property type="match status" value="3"/>
</dbReference>
<dbReference type="Pfam" id="PF00501">
    <property type="entry name" value="AMP-binding"/>
    <property type="match status" value="3"/>
</dbReference>
<dbReference type="FunFam" id="3.30.300.30:FF:000015">
    <property type="entry name" value="Nonribosomal peptide synthase SidD"/>
    <property type="match status" value="1"/>
</dbReference>
<dbReference type="FunFam" id="1.10.1200.10:FF:000016">
    <property type="entry name" value="Non-ribosomal peptide synthase"/>
    <property type="match status" value="2"/>
</dbReference>
<dbReference type="GO" id="GO:0072330">
    <property type="term" value="P:monocarboxylic acid biosynthetic process"/>
    <property type="evidence" value="ECO:0007669"/>
    <property type="project" value="UniProtKB-ARBA"/>
</dbReference>
<dbReference type="InterPro" id="IPR020806">
    <property type="entry name" value="PKS_PP-bd"/>
</dbReference>
<dbReference type="Gene3D" id="3.40.50.980">
    <property type="match status" value="2"/>
</dbReference>
<dbReference type="SMART" id="SM00823">
    <property type="entry name" value="PKS_PP"/>
    <property type="match status" value="3"/>
</dbReference>
<dbReference type="NCBIfam" id="NF003417">
    <property type="entry name" value="PRK04813.1"/>
    <property type="match status" value="3"/>
</dbReference>
<dbReference type="PROSITE" id="PS00012">
    <property type="entry name" value="PHOSPHOPANTETHEINE"/>
    <property type="match status" value="3"/>
</dbReference>
<dbReference type="InterPro" id="IPR000873">
    <property type="entry name" value="AMP-dep_synth/lig_dom"/>
</dbReference>
<dbReference type="InterPro" id="IPR023213">
    <property type="entry name" value="CAT-like_dom_sf"/>
</dbReference>
<dbReference type="Pfam" id="PF00975">
    <property type="entry name" value="Thioesterase"/>
    <property type="match status" value="1"/>
</dbReference>
<dbReference type="Gene3D" id="3.30.559.10">
    <property type="entry name" value="Chloramphenicol acetyltransferase-like domain"/>
    <property type="match status" value="3"/>
</dbReference>
<dbReference type="Proteomes" id="UP000035009">
    <property type="component" value="Unassembled WGS sequence"/>
</dbReference>
<comment type="cofactor">
    <cofactor evidence="1">
        <name>pantetheine 4'-phosphate</name>
        <dbReference type="ChEBI" id="CHEBI:47942"/>
    </cofactor>
</comment>
<dbReference type="SUPFAM" id="SSF56801">
    <property type="entry name" value="Acetyl-CoA synthetase-like"/>
    <property type="match status" value="3"/>
</dbReference>
<dbReference type="PANTHER" id="PTHR45527">
    <property type="entry name" value="NONRIBOSOMAL PEPTIDE SYNTHETASE"/>
    <property type="match status" value="1"/>
</dbReference>
<keyword evidence="3" id="KW-0597">Phosphoprotein</keyword>
<dbReference type="Pfam" id="PF00668">
    <property type="entry name" value="Condensation"/>
    <property type="match status" value="3"/>
</dbReference>
<dbReference type="CDD" id="cd05930">
    <property type="entry name" value="A_NRPS"/>
    <property type="match status" value="2"/>
</dbReference>
<name>M3TBK0_GORML</name>
<dbReference type="InterPro" id="IPR001031">
    <property type="entry name" value="Thioesterase"/>
</dbReference>
<evidence type="ECO:0000256" key="2">
    <source>
        <dbReference type="ARBA" id="ARBA00022450"/>
    </source>
</evidence>
<feature type="domain" description="Carrier" evidence="4">
    <location>
        <begin position="3537"/>
        <end position="3611"/>
    </location>
</feature>
<feature type="domain" description="Carrier" evidence="4">
    <location>
        <begin position="2448"/>
        <end position="2523"/>
    </location>
</feature>
<dbReference type="FunFam" id="3.40.50.12780:FF:000012">
    <property type="entry name" value="Non-ribosomal peptide synthetase"/>
    <property type="match status" value="1"/>
</dbReference>
<evidence type="ECO:0000313" key="5">
    <source>
        <dbReference type="EMBL" id="GAC78741.1"/>
    </source>
</evidence>
<accession>M3TBK0</accession>
<protein>
    <submittedName>
        <fullName evidence="5">Putative non-ribosomal peptide synthetase</fullName>
    </submittedName>
</protein>